<protein>
    <submittedName>
        <fullName evidence="1">Uncharacterized protein</fullName>
    </submittedName>
</protein>
<proteinExistence type="predicted"/>
<reference evidence="1" key="2">
    <citation type="journal article" date="2015" name="Data Brief">
        <title>Shoot transcriptome of the giant reed, Arundo donax.</title>
        <authorList>
            <person name="Barrero R.A."/>
            <person name="Guerrero F.D."/>
            <person name="Moolhuijzen P."/>
            <person name="Goolsby J.A."/>
            <person name="Tidwell J."/>
            <person name="Bellgard S.E."/>
            <person name="Bellgard M.I."/>
        </authorList>
    </citation>
    <scope>NUCLEOTIDE SEQUENCE</scope>
    <source>
        <tissue evidence="1">Shoot tissue taken approximately 20 cm above the soil surface</tissue>
    </source>
</reference>
<dbReference type="EMBL" id="GBRH01179396">
    <property type="protein sequence ID" value="JAE18500.1"/>
    <property type="molecule type" value="Transcribed_RNA"/>
</dbReference>
<accession>A0A0A9G096</accession>
<organism evidence="1">
    <name type="scientific">Arundo donax</name>
    <name type="common">Giant reed</name>
    <name type="synonym">Donax arundinaceus</name>
    <dbReference type="NCBI Taxonomy" id="35708"/>
    <lineage>
        <taxon>Eukaryota</taxon>
        <taxon>Viridiplantae</taxon>
        <taxon>Streptophyta</taxon>
        <taxon>Embryophyta</taxon>
        <taxon>Tracheophyta</taxon>
        <taxon>Spermatophyta</taxon>
        <taxon>Magnoliopsida</taxon>
        <taxon>Liliopsida</taxon>
        <taxon>Poales</taxon>
        <taxon>Poaceae</taxon>
        <taxon>PACMAD clade</taxon>
        <taxon>Arundinoideae</taxon>
        <taxon>Arundineae</taxon>
        <taxon>Arundo</taxon>
    </lineage>
</organism>
<sequence length="52" mass="5893">MTSKDARNDVSFQTALSNLRFALLPKNIGFVCSASMRLESKRTLFWPDVSEL</sequence>
<name>A0A0A9G096_ARUDO</name>
<dbReference type="AlphaFoldDB" id="A0A0A9G096"/>
<evidence type="ECO:0000313" key="1">
    <source>
        <dbReference type="EMBL" id="JAE18500.1"/>
    </source>
</evidence>
<reference evidence="1" key="1">
    <citation type="submission" date="2014-09" db="EMBL/GenBank/DDBJ databases">
        <authorList>
            <person name="Magalhaes I.L.F."/>
            <person name="Oliveira U."/>
            <person name="Santos F.R."/>
            <person name="Vidigal T.H.D.A."/>
            <person name="Brescovit A.D."/>
            <person name="Santos A.J."/>
        </authorList>
    </citation>
    <scope>NUCLEOTIDE SEQUENCE</scope>
    <source>
        <tissue evidence="1">Shoot tissue taken approximately 20 cm above the soil surface</tissue>
    </source>
</reference>